<keyword evidence="2" id="KW-1185">Reference proteome</keyword>
<dbReference type="STRING" id="716544.wcw_1558"/>
<protein>
    <submittedName>
        <fullName evidence="1">Uncharacterized protein</fullName>
    </submittedName>
</protein>
<dbReference type="HOGENOM" id="CLU_180020_0_0_0"/>
<proteinExistence type="predicted"/>
<organism evidence="1 2">
    <name type="scientific">Waddlia chondrophila (strain ATCC VR-1470 / WSU 86-1044)</name>
    <dbReference type="NCBI Taxonomy" id="716544"/>
    <lineage>
        <taxon>Bacteria</taxon>
        <taxon>Pseudomonadati</taxon>
        <taxon>Chlamydiota</taxon>
        <taxon>Chlamydiia</taxon>
        <taxon>Parachlamydiales</taxon>
        <taxon>Waddliaceae</taxon>
        <taxon>Waddlia</taxon>
    </lineage>
</organism>
<dbReference type="Proteomes" id="UP000001505">
    <property type="component" value="Chromosome"/>
</dbReference>
<dbReference type="eggNOG" id="ENOG5033INT">
    <property type="taxonomic scope" value="Bacteria"/>
</dbReference>
<sequence length="99" mass="11375">MMFSACLFLGFPVDPLFAEKLKKVNPALLNAFIQEGGEDLCEINYQQMRYIGKRLGSIISLDNLELLEKNIYSFLKRLVPDFPYEEAPLYLVSLLDDHS</sequence>
<dbReference type="AlphaFoldDB" id="D6YS61"/>
<name>D6YS61_WADCW</name>
<accession>D6YS61</accession>
<gene>
    <name evidence="1" type="ordered locus">wcw_1558</name>
</gene>
<evidence type="ECO:0000313" key="1">
    <source>
        <dbReference type="EMBL" id="ADI38906.1"/>
    </source>
</evidence>
<dbReference type="KEGG" id="wch:wcw_1558"/>
<reference evidence="1 2" key="1">
    <citation type="journal article" date="2010" name="PLoS ONE">
        <title>The Waddlia genome: a window into chlamydial biology.</title>
        <authorList>
            <person name="Bertelli C."/>
            <person name="Collyn F."/>
            <person name="Croxatto A."/>
            <person name="Ruckert C."/>
            <person name="Polkinghorne A."/>
            <person name="Kebbi-Beghdadi C."/>
            <person name="Goesmann A."/>
            <person name="Vaughan L."/>
            <person name="Greub G."/>
        </authorList>
    </citation>
    <scope>NUCLEOTIDE SEQUENCE [LARGE SCALE GENOMIC DNA]</scope>
    <source>
        <strain evidence="2">ATCC VR-1470 / WSU 86-1044</strain>
    </source>
</reference>
<dbReference type="EMBL" id="CP001928">
    <property type="protein sequence ID" value="ADI38906.1"/>
    <property type="molecule type" value="Genomic_DNA"/>
</dbReference>
<evidence type="ECO:0000313" key="2">
    <source>
        <dbReference type="Proteomes" id="UP000001505"/>
    </source>
</evidence>